<evidence type="ECO:0000256" key="2">
    <source>
        <dbReference type="ARBA" id="ARBA00006167"/>
    </source>
</evidence>
<evidence type="ECO:0000313" key="18">
    <source>
        <dbReference type="Proteomes" id="UP001159428"/>
    </source>
</evidence>
<evidence type="ECO:0000256" key="13">
    <source>
        <dbReference type="PIRSR" id="PIRSR602117-3"/>
    </source>
</evidence>
<comment type="cofactor">
    <cofactor evidence="11">
        <name>Zn(2+)</name>
        <dbReference type="ChEBI" id="CHEBI:29105"/>
    </cofactor>
    <text evidence="11">Binds 1 zinc ion per subunit.</text>
</comment>
<feature type="binding site" evidence="11">
    <location>
        <position position="207"/>
    </location>
    <ligand>
        <name>Zn(2+)</name>
        <dbReference type="ChEBI" id="CHEBI:29105"/>
    </ligand>
</feature>
<evidence type="ECO:0000256" key="8">
    <source>
        <dbReference type="ARBA" id="ARBA00023159"/>
    </source>
</evidence>
<dbReference type="InterPro" id="IPR012346">
    <property type="entry name" value="p53/RUNT-type_TF_DNA-bd_sf"/>
</dbReference>
<evidence type="ECO:0000256" key="1">
    <source>
        <dbReference type="ARBA" id="ARBA00004123"/>
    </source>
</evidence>
<keyword evidence="5 11" id="KW-0862">Zinc</keyword>
<evidence type="ECO:0000256" key="12">
    <source>
        <dbReference type="PIRSR" id="PIRSR602117-2"/>
    </source>
</evidence>
<keyword evidence="18" id="KW-1185">Reference proteome</keyword>
<dbReference type="GO" id="GO:0006915">
    <property type="term" value="P:apoptotic process"/>
    <property type="evidence" value="ECO:0007669"/>
    <property type="project" value="UniProtKB-KW"/>
</dbReference>
<evidence type="ECO:0000313" key="17">
    <source>
        <dbReference type="EMBL" id="CAH3135400.1"/>
    </source>
</evidence>
<dbReference type="Gene3D" id="4.10.170.10">
    <property type="entry name" value="p53-like tetramerisation domain"/>
    <property type="match status" value="1"/>
</dbReference>
<dbReference type="InterPro" id="IPR032675">
    <property type="entry name" value="LRR_dom_sf"/>
</dbReference>
<comment type="similarity">
    <text evidence="2">Belongs to the p53 family.</text>
</comment>
<organism evidence="17 18">
    <name type="scientific">Pocillopora meandrina</name>
    <dbReference type="NCBI Taxonomy" id="46732"/>
    <lineage>
        <taxon>Eukaryota</taxon>
        <taxon>Metazoa</taxon>
        <taxon>Cnidaria</taxon>
        <taxon>Anthozoa</taxon>
        <taxon>Hexacorallia</taxon>
        <taxon>Scleractinia</taxon>
        <taxon>Astrocoeniina</taxon>
        <taxon>Pocilloporidae</taxon>
        <taxon>Pocillopora</taxon>
    </lineage>
</organism>
<dbReference type="EMBL" id="CALNXJ010000029">
    <property type="protein sequence ID" value="CAH3135400.1"/>
    <property type="molecule type" value="Genomic_DNA"/>
</dbReference>
<comment type="subcellular location">
    <subcellularLocation>
        <location evidence="1">Nucleus</location>
    </subcellularLocation>
</comment>
<keyword evidence="8" id="KW-0010">Activator</keyword>
<dbReference type="InterPro" id="IPR011615">
    <property type="entry name" value="p53_DNA-bd"/>
</dbReference>
<evidence type="ECO:0000256" key="6">
    <source>
        <dbReference type="ARBA" id="ARBA00023015"/>
    </source>
</evidence>
<proteinExistence type="inferred from homology"/>
<dbReference type="GO" id="GO:0046872">
    <property type="term" value="F:metal ion binding"/>
    <property type="evidence" value="ECO:0007669"/>
    <property type="project" value="UniProtKB-KW"/>
</dbReference>
<keyword evidence="6" id="KW-0805">Transcription regulation</keyword>
<keyword evidence="7" id="KW-0238">DNA-binding</keyword>
<dbReference type="Proteomes" id="UP001159428">
    <property type="component" value="Unassembled WGS sequence"/>
</dbReference>
<dbReference type="AlphaFoldDB" id="A0AAU9X323"/>
<dbReference type="GO" id="GO:0005634">
    <property type="term" value="C:nucleus"/>
    <property type="evidence" value="ECO:0007669"/>
    <property type="project" value="UniProtKB-SubCell"/>
</dbReference>
<dbReference type="GO" id="GO:0000978">
    <property type="term" value="F:RNA polymerase II cis-regulatory region sequence-specific DNA binding"/>
    <property type="evidence" value="ECO:0007669"/>
    <property type="project" value="TreeGrafter"/>
</dbReference>
<sequence>MSQPSSQGSNCSLEPFLSQETLDQMFSSVHSMFQNQGDLQSMQTQVHVAPTVINVSDENIHESVEMNLESVAVLRPEMLQLLQEQNFPNPQQSGFKQEPLDHSPTLPSTLATPPPEQPSPQPLIVCNTDFPGLYGFSLGFEEEKGPPTKSAQWTYSPTLEKLFVKMRCIVPIRVKLNVFPPAHAGFYIRVVVIYRQPDHYREIVERCPNHITKHKDGHHAPKHLLRCENPNTFYVTCPETGRHSLKIPLDAPQAGSDFVTNMFQFMCFSSCPGGLNRRPILVIFTLEQNNTVVGRKAQNIRICACPGRDRTNEEIAEAKKQSRNTVVPVMPVIDHQTQPVSTSSLTETPPTTPQTSTAPQTPPQEPSTSTGTDDTSQNTQVPKLTKKRSHTTMSSGFEVRSVSVDRNLMKRLRKEEDEEIFTLQVRGREKYELLLKVKEGLDMMDMVPQAQIDTYRARCVISKNQSKFDDIEGTPPLMPMSRSDSGSSNHSPSSSQQSSGGGTGFNAVRSSRDEGEVYTSVPVVVLTVHEAQEETHVKRSHFSYEAEDALPLPSSKYRYSKWHELEDMDVKGNMLRSPRVRRTPQGFKVENIRKVHEQEKEELGDSDNEEFRIAVPLKKSKPKRIRNYKNKMENWENAESVNLSYQDLGHPYQKKEFLRVLRRLLRCENLQLMENSIQDLSSVLLPRCSHLYLQRNFITDLRKLPRAPMLLHLSLQQNNVESLKGLDLLRKTTIQSLVLKGNPVELDPNYRQQVFRILPHLQLLDGIPRLDSDDADAVVDSKTCIVS</sequence>
<dbReference type="SUPFAM" id="SSF49417">
    <property type="entry name" value="p53-like transcription factors"/>
    <property type="match status" value="1"/>
</dbReference>
<feature type="region of interest" description="Disordered" evidence="14">
    <location>
        <begin position="88"/>
        <end position="119"/>
    </location>
</feature>
<dbReference type="CDD" id="cd08367">
    <property type="entry name" value="P53"/>
    <property type="match status" value="1"/>
</dbReference>
<evidence type="ECO:0000259" key="15">
    <source>
        <dbReference type="Pfam" id="PF00870"/>
    </source>
</evidence>
<dbReference type="Gene3D" id="2.60.40.720">
    <property type="match status" value="1"/>
</dbReference>
<keyword evidence="4 11" id="KW-0479">Metal-binding</keyword>
<dbReference type="GO" id="GO:0000981">
    <property type="term" value="F:DNA-binding transcription factor activity, RNA polymerase II-specific"/>
    <property type="evidence" value="ECO:0007669"/>
    <property type="project" value="TreeGrafter"/>
</dbReference>
<evidence type="ECO:0000256" key="5">
    <source>
        <dbReference type="ARBA" id="ARBA00022833"/>
    </source>
</evidence>
<feature type="binding site" evidence="11">
    <location>
        <position position="210"/>
    </location>
    <ligand>
        <name>Zn(2+)</name>
        <dbReference type="ChEBI" id="CHEBI:29105"/>
    </ligand>
</feature>
<dbReference type="PANTHER" id="PTHR11447:SF16">
    <property type="entry name" value="P53 PROTEIN LONG FORM VARIANT 1"/>
    <property type="match status" value="1"/>
</dbReference>
<dbReference type="InterPro" id="IPR010991">
    <property type="entry name" value="p53_tetrameristn"/>
</dbReference>
<dbReference type="Pfam" id="PF00870">
    <property type="entry name" value="P53"/>
    <property type="match status" value="1"/>
</dbReference>
<keyword evidence="9" id="KW-0804">Transcription</keyword>
<feature type="compositionally biased region" description="Low complexity" evidence="14">
    <location>
        <begin position="481"/>
        <end position="498"/>
    </location>
</feature>
<feature type="compositionally biased region" description="Low complexity" evidence="14">
    <location>
        <begin position="341"/>
        <end position="359"/>
    </location>
</feature>
<dbReference type="PROSITE" id="PS51450">
    <property type="entry name" value="LRR"/>
    <property type="match status" value="1"/>
</dbReference>
<feature type="region of interest" description="Disordered" evidence="14">
    <location>
        <begin position="317"/>
        <end position="398"/>
    </location>
</feature>
<protein>
    <recommendedName>
        <fullName evidence="19">Cellular tumor antigen p53</fullName>
    </recommendedName>
</protein>
<feature type="cross-link" description="Glycyl lysine isopeptide (Lys-Gly) (interchain with G-Cter in ubiquitin)" evidence="13">
    <location>
        <position position="319"/>
    </location>
</feature>
<reference evidence="17 18" key="1">
    <citation type="submission" date="2022-05" db="EMBL/GenBank/DDBJ databases">
        <authorList>
            <consortium name="Genoscope - CEA"/>
            <person name="William W."/>
        </authorList>
    </citation>
    <scope>NUCLEOTIDE SEQUENCE [LARGE SCALE GENOMIC DNA]</scope>
</reference>
<feature type="compositionally biased region" description="Polar residues" evidence="14">
    <location>
        <begin position="373"/>
        <end position="382"/>
    </location>
</feature>
<dbReference type="Gene3D" id="3.80.10.10">
    <property type="entry name" value="Ribonuclease Inhibitor"/>
    <property type="match status" value="1"/>
</dbReference>
<feature type="region of interest" description="Disordered" evidence="14">
    <location>
        <begin position="466"/>
        <end position="509"/>
    </location>
</feature>
<dbReference type="InterPro" id="IPR036674">
    <property type="entry name" value="p53_tetramer_sf"/>
</dbReference>
<dbReference type="GO" id="GO:0051262">
    <property type="term" value="P:protein tetramerization"/>
    <property type="evidence" value="ECO:0007669"/>
    <property type="project" value="InterPro"/>
</dbReference>
<feature type="site" description="Interaction with DNA" evidence="12">
    <location>
        <position position="149"/>
    </location>
</feature>
<dbReference type="InterPro" id="IPR002117">
    <property type="entry name" value="p53_tumour_suppressor"/>
</dbReference>
<evidence type="ECO:0000256" key="14">
    <source>
        <dbReference type="SAM" id="MobiDB-lite"/>
    </source>
</evidence>
<dbReference type="SUPFAM" id="SSF52058">
    <property type="entry name" value="L domain-like"/>
    <property type="match status" value="1"/>
</dbReference>
<evidence type="ECO:0008006" key="19">
    <source>
        <dbReference type="Google" id="ProtNLM"/>
    </source>
</evidence>
<feature type="binding site" evidence="11">
    <location>
        <position position="271"/>
    </location>
    <ligand>
        <name>Zn(2+)</name>
        <dbReference type="ChEBI" id="CHEBI:29105"/>
    </ligand>
</feature>
<accession>A0AAU9X323</accession>
<dbReference type="Pfam" id="PF07710">
    <property type="entry name" value="P53_tetramer"/>
    <property type="match status" value="1"/>
</dbReference>
<evidence type="ECO:0000256" key="9">
    <source>
        <dbReference type="ARBA" id="ARBA00023163"/>
    </source>
</evidence>
<dbReference type="PANTHER" id="PTHR11447">
    <property type="entry name" value="CELLULAR TUMOR ANTIGEN P53"/>
    <property type="match status" value="1"/>
</dbReference>
<dbReference type="InterPro" id="IPR001611">
    <property type="entry name" value="Leu-rich_rpt"/>
</dbReference>
<feature type="binding site" evidence="11">
    <location>
        <position position="267"/>
    </location>
    <ligand>
        <name>Zn(2+)</name>
        <dbReference type="ChEBI" id="CHEBI:29105"/>
    </ligand>
</feature>
<keyword evidence="10" id="KW-0539">Nucleus</keyword>
<keyword evidence="3" id="KW-0053">Apoptosis</keyword>
<name>A0AAU9X323_9CNID</name>
<dbReference type="InterPro" id="IPR008967">
    <property type="entry name" value="p53-like_TF_DNA-bd_sf"/>
</dbReference>
<dbReference type="PRINTS" id="PR00386">
    <property type="entry name" value="P53SUPPRESSR"/>
</dbReference>
<evidence type="ECO:0000259" key="16">
    <source>
        <dbReference type="Pfam" id="PF07710"/>
    </source>
</evidence>
<comment type="caution">
    <text evidence="17">The sequence shown here is derived from an EMBL/GenBank/DDBJ whole genome shotgun (WGS) entry which is preliminary data.</text>
</comment>
<evidence type="ECO:0000256" key="4">
    <source>
        <dbReference type="ARBA" id="ARBA00022723"/>
    </source>
</evidence>
<evidence type="ECO:0000256" key="11">
    <source>
        <dbReference type="PIRSR" id="PIRSR602117-1"/>
    </source>
</evidence>
<evidence type="ECO:0000256" key="7">
    <source>
        <dbReference type="ARBA" id="ARBA00023125"/>
    </source>
</evidence>
<dbReference type="SUPFAM" id="SSF47719">
    <property type="entry name" value="p53 tetramerization domain"/>
    <property type="match status" value="1"/>
</dbReference>
<evidence type="ECO:0000256" key="10">
    <source>
        <dbReference type="ARBA" id="ARBA00023242"/>
    </source>
</evidence>
<feature type="domain" description="p53 DNA-binding" evidence="15">
    <location>
        <begin position="127"/>
        <end position="314"/>
    </location>
</feature>
<gene>
    <name evidence="17" type="ORF">PMEA_00016206</name>
</gene>
<evidence type="ECO:0000256" key="3">
    <source>
        <dbReference type="ARBA" id="ARBA00022703"/>
    </source>
</evidence>
<feature type="domain" description="p53 tetramerisation" evidence="16">
    <location>
        <begin position="414"/>
        <end position="451"/>
    </location>
</feature>